<feature type="region of interest" description="Disordered" evidence="1">
    <location>
        <begin position="282"/>
        <end position="309"/>
    </location>
</feature>
<gene>
    <name evidence="3" type="ORF">C6P46_004029</name>
</gene>
<keyword evidence="4" id="KW-1185">Reference proteome</keyword>
<dbReference type="Proteomes" id="UP000777482">
    <property type="component" value="Unassembled WGS sequence"/>
</dbReference>
<evidence type="ECO:0000256" key="2">
    <source>
        <dbReference type="SAM" id="Phobius"/>
    </source>
</evidence>
<keyword evidence="2" id="KW-1133">Transmembrane helix</keyword>
<sequence length="392" mass="41441">MSSAPVSSLLYNTTIDDRNAAIQFTGPWTRLTDNTTGWQHDTLTYCGGSSNALSVAEGCEMRLTVNSTWFGVNGYTDSRQGVFSCRLEYPLANGTIVPARLPWGCAYGLPYELYTLVVTVQPDQVSKGLGIDSVTYAYLDEVPGGPAWFSNMNSAIPPTALRNTTATPMLPPSTSSATTTNMPTSLQGGGNSGGISIGLGVGLGGLFVILAILGAWYLFRVRRRASARKSALSQRSTSLHSLSWTPDMHSLRSSIAESPATGSSTCLWLGGPNAASATMREYDASATGPTGSSRPRADTPDFTIVESSQGPFDDRYAASEFSAAGTYGSEYHRSSLGAPPVIITPASDAGTIGPSPFDDPIDSPTIESPVRADLDDLDLDAPLEHPDSFKPR</sequence>
<dbReference type="AlphaFoldDB" id="A0A9P6W3F3"/>
<feature type="region of interest" description="Disordered" evidence="1">
    <location>
        <begin position="342"/>
        <end position="392"/>
    </location>
</feature>
<name>A0A9P6W3F3_RHOMI</name>
<protein>
    <submittedName>
        <fullName evidence="3">Uncharacterized protein</fullName>
    </submittedName>
</protein>
<accession>A0A9P6W3F3</accession>
<dbReference type="OrthoDB" id="2528404at2759"/>
<dbReference type="EMBL" id="PUHQ01000035">
    <property type="protein sequence ID" value="KAG0661432.1"/>
    <property type="molecule type" value="Genomic_DNA"/>
</dbReference>
<evidence type="ECO:0000256" key="1">
    <source>
        <dbReference type="SAM" id="MobiDB-lite"/>
    </source>
</evidence>
<evidence type="ECO:0000313" key="4">
    <source>
        <dbReference type="Proteomes" id="UP000777482"/>
    </source>
</evidence>
<comment type="caution">
    <text evidence="3">The sequence shown here is derived from an EMBL/GenBank/DDBJ whole genome shotgun (WGS) entry which is preliminary data.</text>
</comment>
<proteinExistence type="predicted"/>
<feature type="compositionally biased region" description="Basic and acidic residues" evidence="1">
    <location>
        <begin position="382"/>
        <end position="392"/>
    </location>
</feature>
<keyword evidence="2" id="KW-0812">Transmembrane</keyword>
<feature type="transmembrane region" description="Helical" evidence="2">
    <location>
        <begin position="195"/>
        <end position="219"/>
    </location>
</feature>
<evidence type="ECO:0000313" key="3">
    <source>
        <dbReference type="EMBL" id="KAG0661432.1"/>
    </source>
</evidence>
<keyword evidence="2" id="KW-0472">Membrane</keyword>
<reference evidence="3 4" key="1">
    <citation type="submission" date="2020-11" db="EMBL/GenBank/DDBJ databases">
        <title>Kefir isolates.</title>
        <authorList>
            <person name="Marcisauskas S."/>
            <person name="Kim Y."/>
            <person name="Blasche S."/>
        </authorList>
    </citation>
    <scope>NUCLEOTIDE SEQUENCE [LARGE SCALE GENOMIC DNA]</scope>
    <source>
        <strain evidence="3 4">KR</strain>
    </source>
</reference>
<organism evidence="3 4">
    <name type="scientific">Rhodotorula mucilaginosa</name>
    <name type="common">Yeast</name>
    <name type="synonym">Rhodotorula rubra</name>
    <dbReference type="NCBI Taxonomy" id="5537"/>
    <lineage>
        <taxon>Eukaryota</taxon>
        <taxon>Fungi</taxon>
        <taxon>Dikarya</taxon>
        <taxon>Basidiomycota</taxon>
        <taxon>Pucciniomycotina</taxon>
        <taxon>Microbotryomycetes</taxon>
        <taxon>Sporidiobolales</taxon>
        <taxon>Sporidiobolaceae</taxon>
        <taxon>Rhodotorula</taxon>
    </lineage>
</organism>